<keyword evidence="3" id="KW-1185">Reference proteome</keyword>
<evidence type="ECO:0000313" key="3">
    <source>
        <dbReference type="Proteomes" id="UP000308199"/>
    </source>
</evidence>
<reference evidence="2 3" key="1">
    <citation type="submission" date="2019-02" db="EMBL/GenBank/DDBJ databases">
        <title>Genome sequencing of the rare red list fungi Phellinidium pouzarii.</title>
        <authorList>
            <person name="Buettner E."/>
            <person name="Kellner H."/>
        </authorList>
    </citation>
    <scope>NUCLEOTIDE SEQUENCE [LARGE SCALE GENOMIC DNA]</scope>
    <source>
        <strain evidence="2 3">DSM 108285</strain>
    </source>
</reference>
<accession>A0A4S4L153</accession>
<evidence type="ECO:0000313" key="2">
    <source>
        <dbReference type="EMBL" id="THH03140.1"/>
    </source>
</evidence>
<sequence>MEKRRRLECEQPVRRKEGILSRSKSPISNSENGTQYSQERFSTSPIRTLVPEILIEIFVLAVPRDVEGWLAPEWNRMAPNNVAAVCRYWRDLALSHSALWATFKYSDVDLLRHFSWDKLSLFLARSRRTPLNLTLYDLNSEDKDHSEVASLLRNHQHRCKHLSIRFSWRAIIHMLEGIVELKNMSLLESLHIEWVGINVRIRLQHAPSLTVLHLAIPKYTLDFGDATVLKLTDITLDADSTAVDDCWSLLRICPALINFHVITRVRVNADVYHEDIFNSSLISFRLFSVQSSVTQCFLQPLHFPNLKHLYFDYDNSGVHGLVSRSRCRLESFHLNDTDANQVTRCLELLPNLKCLTVNGIKGIAVRDMILRLTLRSGEQQLCPSLKTMALTPDLCQYAGEVAAMITSRWYVDGTRHLEKVSLDNCYHASELHDMSVFSRLREEGLQI</sequence>
<dbReference type="SUPFAM" id="SSF52047">
    <property type="entry name" value="RNI-like"/>
    <property type="match status" value="1"/>
</dbReference>
<gene>
    <name evidence="2" type="ORF">EW145_g6497</name>
</gene>
<dbReference type="EMBL" id="SGPK01000495">
    <property type="protein sequence ID" value="THH03140.1"/>
    <property type="molecule type" value="Genomic_DNA"/>
</dbReference>
<feature type="region of interest" description="Disordered" evidence="1">
    <location>
        <begin position="1"/>
        <end position="39"/>
    </location>
</feature>
<feature type="compositionally biased region" description="Basic and acidic residues" evidence="1">
    <location>
        <begin position="1"/>
        <end position="19"/>
    </location>
</feature>
<name>A0A4S4L153_9AGAM</name>
<comment type="caution">
    <text evidence="2">The sequence shown here is derived from an EMBL/GenBank/DDBJ whole genome shotgun (WGS) entry which is preliminary data.</text>
</comment>
<organism evidence="2 3">
    <name type="scientific">Phellinidium pouzarii</name>
    <dbReference type="NCBI Taxonomy" id="167371"/>
    <lineage>
        <taxon>Eukaryota</taxon>
        <taxon>Fungi</taxon>
        <taxon>Dikarya</taxon>
        <taxon>Basidiomycota</taxon>
        <taxon>Agaricomycotina</taxon>
        <taxon>Agaricomycetes</taxon>
        <taxon>Hymenochaetales</taxon>
        <taxon>Hymenochaetaceae</taxon>
        <taxon>Phellinidium</taxon>
    </lineage>
</organism>
<dbReference type="OrthoDB" id="3181669at2759"/>
<dbReference type="AlphaFoldDB" id="A0A4S4L153"/>
<protein>
    <submittedName>
        <fullName evidence="2">Uncharacterized protein</fullName>
    </submittedName>
</protein>
<proteinExistence type="predicted"/>
<evidence type="ECO:0000256" key="1">
    <source>
        <dbReference type="SAM" id="MobiDB-lite"/>
    </source>
</evidence>
<dbReference type="Proteomes" id="UP000308199">
    <property type="component" value="Unassembled WGS sequence"/>
</dbReference>
<feature type="compositionally biased region" description="Polar residues" evidence="1">
    <location>
        <begin position="22"/>
        <end position="39"/>
    </location>
</feature>